<keyword evidence="7" id="KW-1185">Reference proteome</keyword>
<keyword evidence="3" id="KW-0804">Transcription</keyword>
<sequence>MRQDAQENRERILAAAEEVFGAHGAAGSTEEVARQAGVGIATVFRHFPAKEDLVEAALLRHFDGLAARVRSLAAGPDPAAAWDTLVRTMIGTGATKLTLASALPGSGGFPDRAVAASNRVKTAVGEVLRQAQEHGAVRSSATIEEVYLLIRALSQASATMQIRRDTLDRAVDVVLAGLSQPAG</sequence>
<reference evidence="6 7" key="1">
    <citation type="submission" date="2020-08" db="EMBL/GenBank/DDBJ databases">
        <title>Sequencing the genomes of 1000 actinobacteria strains.</title>
        <authorList>
            <person name="Klenk H.-P."/>
        </authorList>
    </citation>
    <scope>NUCLEOTIDE SEQUENCE [LARGE SCALE GENOMIC DNA]</scope>
    <source>
        <strain evidence="6 7">DSM 45859</strain>
    </source>
</reference>
<name>A0A840ITH8_9PSEU</name>
<dbReference type="EMBL" id="JACHMG010000001">
    <property type="protein sequence ID" value="MBB4684284.1"/>
    <property type="molecule type" value="Genomic_DNA"/>
</dbReference>
<evidence type="ECO:0000256" key="1">
    <source>
        <dbReference type="ARBA" id="ARBA00023015"/>
    </source>
</evidence>
<dbReference type="Gene3D" id="1.10.357.10">
    <property type="entry name" value="Tetracycline Repressor, domain 2"/>
    <property type="match status" value="1"/>
</dbReference>
<evidence type="ECO:0000256" key="2">
    <source>
        <dbReference type="ARBA" id="ARBA00023125"/>
    </source>
</evidence>
<comment type="caution">
    <text evidence="6">The sequence shown here is derived from an EMBL/GenBank/DDBJ whole genome shotgun (WGS) entry which is preliminary data.</text>
</comment>
<dbReference type="InterPro" id="IPR009057">
    <property type="entry name" value="Homeodomain-like_sf"/>
</dbReference>
<evidence type="ECO:0000313" key="7">
    <source>
        <dbReference type="Proteomes" id="UP000581769"/>
    </source>
</evidence>
<dbReference type="InterPro" id="IPR049445">
    <property type="entry name" value="TetR_SbtR-like_C"/>
</dbReference>
<evidence type="ECO:0000313" key="6">
    <source>
        <dbReference type="EMBL" id="MBB4684284.1"/>
    </source>
</evidence>
<dbReference type="PANTHER" id="PTHR30055">
    <property type="entry name" value="HTH-TYPE TRANSCRIPTIONAL REGULATOR RUTR"/>
    <property type="match status" value="1"/>
</dbReference>
<dbReference type="SUPFAM" id="SSF48498">
    <property type="entry name" value="Tetracyclin repressor-like, C-terminal domain"/>
    <property type="match status" value="1"/>
</dbReference>
<dbReference type="Pfam" id="PF00440">
    <property type="entry name" value="TetR_N"/>
    <property type="match status" value="1"/>
</dbReference>
<evidence type="ECO:0000256" key="3">
    <source>
        <dbReference type="ARBA" id="ARBA00023163"/>
    </source>
</evidence>
<dbReference type="GO" id="GO:0003700">
    <property type="term" value="F:DNA-binding transcription factor activity"/>
    <property type="evidence" value="ECO:0007669"/>
    <property type="project" value="TreeGrafter"/>
</dbReference>
<organism evidence="6 7">
    <name type="scientific">Amycolatopsis jiangsuensis</name>
    <dbReference type="NCBI Taxonomy" id="1181879"/>
    <lineage>
        <taxon>Bacteria</taxon>
        <taxon>Bacillati</taxon>
        <taxon>Actinomycetota</taxon>
        <taxon>Actinomycetes</taxon>
        <taxon>Pseudonocardiales</taxon>
        <taxon>Pseudonocardiaceae</taxon>
        <taxon>Amycolatopsis</taxon>
    </lineage>
</organism>
<protein>
    <submittedName>
        <fullName evidence="6">AcrR family transcriptional regulator</fullName>
    </submittedName>
</protein>
<feature type="domain" description="HTH tetR-type" evidence="5">
    <location>
        <begin position="6"/>
        <end position="65"/>
    </location>
</feature>
<evidence type="ECO:0000259" key="5">
    <source>
        <dbReference type="PROSITE" id="PS50977"/>
    </source>
</evidence>
<dbReference type="PANTHER" id="PTHR30055:SF234">
    <property type="entry name" value="HTH-TYPE TRANSCRIPTIONAL REGULATOR BETI"/>
    <property type="match status" value="1"/>
</dbReference>
<dbReference type="Pfam" id="PF21597">
    <property type="entry name" value="TetR_C_43"/>
    <property type="match status" value="1"/>
</dbReference>
<dbReference type="Proteomes" id="UP000581769">
    <property type="component" value="Unassembled WGS sequence"/>
</dbReference>
<keyword evidence="2 4" id="KW-0238">DNA-binding</keyword>
<dbReference type="InterPro" id="IPR050109">
    <property type="entry name" value="HTH-type_TetR-like_transc_reg"/>
</dbReference>
<feature type="DNA-binding region" description="H-T-H motif" evidence="4">
    <location>
        <begin position="28"/>
        <end position="47"/>
    </location>
</feature>
<keyword evidence="1" id="KW-0805">Transcription regulation</keyword>
<dbReference type="AlphaFoldDB" id="A0A840ITH8"/>
<proteinExistence type="predicted"/>
<dbReference type="InterPro" id="IPR001647">
    <property type="entry name" value="HTH_TetR"/>
</dbReference>
<dbReference type="InterPro" id="IPR036271">
    <property type="entry name" value="Tet_transcr_reg_TetR-rel_C_sf"/>
</dbReference>
<accession>A0A840ITH8</accession>
<dbReference type="PRINTS" id="PR00455">
    <property type="entry name" value="HTHTETR"/>
</dbReference>
<gene>
    <name evidence="6" type="ORF">BJY18_001769</name>
</gene>
<dbReference type="PROSITE" id="PS50977">
    <property type="entry name" value="HTH_TETR_2"/>
    <property type="match status" value="1"/>
</dbReference>
<evidence type="ECO:0000256" key="4">
    <source>
        <dbReference type="PROSITE-ProRule" id="PRU00335"/>
    </source>
</evidence>
<dbReference type="SUPFAM" id="SSF46689">
    <property type="entry name" value="Homeodomain-like"/>
    <property type="match status" value="1"/>
</dbReference>
<dbReference type="GO" id="GO:0000976">
    <property type="term" value="F:transcription cis-regulatory region binding"/>
    <property type="evidence" value="ECO:0007669"/>
    <property type="project" value="TreeGrafter"/>
</dbReference>
<dbReference type="RefSeq" id="WP_184779269.1">
    <property type="nucleotide sequence ID" value="NZ_JACHMG010000001.1"/>
</dbReference>